<keyword evidence="4" id="KW-0237">DNA synthesis</keyword>
<dbReference type="InterPro" id="IPR037160">
    <property type="entry name" value="DNA_Pol_thumb_sf"/>
</dbReference>
<evidence type="ECO:0000256" key="10">
    <source>
        <dbReference type="ARBA" id="ARBA00022932"/>
    </source>
</evidence>
<keyword evidence="14 17" id="KW-0539">Nucleus</keyword>
<dbReference type="GO" id="GO:0003677">
    <property type="term" value="F:DNA binding"/>
    <property type="evidence" value="ECO:0007669"/>
    <property type="project" value="UniProtKB-UniRule"/>
</dbReference>
<keyword evidence="8" id="KW-0479">Metal-binding</keyword>
<proteinExistence type="inferred from homology"/>
<dbReference type="AlphaFoldDB" id="A0A8S1D0W2"/>
<dbReference type="GO" id="GO:0003887">
    <property type="term" value="F:DNA-directed DNA polymerase activity"/>
    <property type="evidence" value="ECO:0007669"/>
    <property type="project" value="UniProtKB-UniRule"/>
</dbReference>
<evidence type="ECO:0000256" key="17">
    <source>
        <dbReference type="RuleBase" id="RU366014"/>
    </source>
</evidence>
<keyword evidence="6 17" id="KW-0548">Nucleotidyltransferase</keyword>
<name>A0A8S1D0W2_9INSE</name>
<dbReference type="SUPFAM" id="SSF52113">
    <property type="entry name" value="BRCT domain"/>
    <property type="match status" value="1"/>
</dbReference>
<evidence type="ECO:0000256" key="5">
    <source>
        <dbReference type="ARBA" id="ARBA00022679"/>
    </source>
</evidence>
<evidence type="ECO:0000256" key="13">
    <source>
        <dbReference type="ARBA" id="ARBA00023239"/>
    </source>
</evidence>
<comment type="caution">
    <text evidence="20">The sequence shown here is derived from an EMBL/GenBank/DDBJ whole genome shotgun (WGS) entry which is preliminary data.</text>
</comment>
<dbReference type="Gene3D" id="3.30.460.10">
    <property type="entry name" value="Beta Polymerase, domain 2"/>
    <property type="match status" value="1"/>
</dbReference>
<evidence type="ECO:0000256" key="16">
    <source>
        <dbReference type="PIRSR" id="PIRSR622312-50"/>
    </source>
</evidence>
<dbReference type="Gene3D" id="3.40.50.10190">
    <property type="entry name" value="BRCT domain"/>
    <property type="match status" value="1"/>
</dbReference>
<dbReference type="InterPro" id="IPR043519">
    <property type="entry name" value="NT_sf"/>
</dbReference>
<dbReference type="PRINTS" id="PR00870">
    <property type="entry name" value="DNAPOLXBETA"/>
</dbReference>
<dbReference type="InterPro" id="IPR001357">
    <property type="entry name" value="BRCT_dom"/>
</dbReference>
<evidence type="ECO:0000256" key="18">
    <source>
        <dbReference type="SAM" id="MobiDB-lite"/>
    </source>
</evidence>
<dbReference type="GO" id="GO:0006303">
    <property type="term" value="P:double-strand break repair via nonhomologous end joining"/>
    <property type="evidence" value="ECO:0007669"/>
    <property type="project" value="TreeGrafter"/>
</dbReference>
<evidence type="ECO:0000313" key="20">
    <source>
        <dbReference type="EMBL" id="CAB3371352.1"/>
    </source>
</evidence>
<keyword evidence="21" id="KW-1185">Reference proteome</keyword>
<dbReference type="SUPFAM" id="SSF47802">
    <property type="entry name" value="DNA polymerase beta, N-terminal domain-like"/>
    <property type="match status" value="1"/>
</dbReference>
<evidence type="ECO:0000256" key="1">
    <source>
        <dbReference type="ARBA" id="ARBA00001936"/>
    </source>
</evidence>
<dbReference type="PANTHER" id="PTHR11276:SF28">
    <property type="entry name" value="DNA POLYMERASE LAMBDA"/>
    <property type="match status" value="1"/>
</dbReference>
<dbReference type="PROSITE" id="PS50172">
    <property type="entry name" value="BRCT"/>
    <property type="match status" value="1"/>
</dbReference>
<comment type="similarity">
    <text evidence="3 17">Belongs to the DNA polymerase type-X family.</text>
</comment>
<dbReference type="InterPro" id="IPR036420">
    <property type="entry name" value="BRCT_dom_sf"/>
</dbReference>
<dbReference type="Pfam" id="PF14792">
    <property type="entry name" value="DNA_pol_B_palm"/>
    <property type="match status" value="1"/>
</dbReference>
<gene>
    <name evidence="20" type="ORF">CLODIP_2_CD05893</name>
</gene>
<dbReference type="PRINTS" id="PR00869">
    <property type="entry name" value="DNAPOLX"/>
</dbReference>
<evidence type="ECO:0000259" key="19">
    <source>
        <dbReference type="PROSITE" id="PS50172"/>
    </source>
</evidence>
<dbReference type="SMART" id="SM00483">
    <property type="entry name" value="POLXc"/>
    <property type="match status" value="1"/>
</dbReference>
<evidence type="ECO:0000256" key="12">
    <source>
        <dbReference type="ARBA" id="ARBA00023204"/>
    </source>
</evidence>
<dbReference type="Gene3D" id="3.30.210.10">
    <property type="entry name" value="DNA polymerase, thumb domain"/>
    <property type="match status" value="1"/>
</dbReference>
<evidence type="ECO:0000256" key="7">
    <source>
        <dbReference type="ARBA" id="ARBA00022705"/>
    </source>
</evidence>
<dbReference type="Pfam" id="PF14791">
    <property type="entry name" value="DNA_pol_B_thumb"/>
    <property type="match status" value="1"/>
</dbReference>
<dbReference type="FunFam" id="1.10.150.110:FF:000005">
    <property type="entry name" value="DNA polymerase POL4"/>
    <property type="match status" value="1"/>
</dbReference>
<dbReference type="OrthoDB" id="205514at2759"/>
<keyword evidence="7" id="KW-0235">DNA replication</keyword>
<evidence type="ECO:0000256" key="3">
    <source>
        <dbReference type="ARBA" id="ARBA00008323"/>
    </source>
</evidence>
<reference evidence="20 21" key="1">
    <citation type="submission" date="2020-04" db="EMBL/GenBank/DDBJ databases">
        <authorList>
            <person name="Alioto T."/>
            <person name="Alioto T."/>
            <person name="Gomez Garrido J."/>
        </authorList>
    </citation>
    <scope>NUCLEOTIDE SEQUENCE [LARGE SCALE GENOMIC DNA]</scope>
</reference>
<dbReference type="FunFam" id="1.10.150.20:FF:000010">
    <property type="entry name" value="DNA polymerase lambda"/>
    <property type="match status" value="1"/>
</dbReference>
<dbReference type="InterPro" id="IPR027421">
    <property type="entry name" value="DNA_pol_lamdba_lyase_dom_sf"/>
</dbReference>
<dbReference type="EC" id="2.7.7.7" evidence="17"/>
<keyword evidence="10 17" id="KW-0239">DNA-directed DNA polymerase</keyword>
<evidence type="ECO:0000256" key="2">
    <source>
        <dbReference type="ARBA" id="ARBA00004123"/>
    </source>
</evidence>
<comment type="function">
    <text evidence="17">DNA polymerase that functions in several pathways of DNA repair. Involved in base excision repair (BER) responsible for repair of lesions that give rise to abasic (AP) sites in DNA. Also contributes to DNA double-strand break repair by non-homologous end joining and homologous recombination. Has both template-dependent and template-independent (terminal transferase) DNA polymerase activities. Has also a 5'-deoxyribose-5-phosphate lyase (dRP lyase) activity.</text>
</comment>
<evidence type="ECO:0000256" key="4">
    <source>
        <dbReference type="ARBA" id="ARBA00022634"/>
    </source>
</evidence>
<evidence type="ECO:0000256" key="11">
    <source>
        <dbReference type="ARBA" id="ARBA00023125"/>
    </source>
</evidence>
<dbReference type="SUPFAM" id="SSF81301">
    <property type="entry name" value="Nucleotidyltransferase"/>
    <property type="match status" value="1"/>
</dbReference>
<dbReference type="Proteomes" id="UP000494165">
    <property type="component" value="Unassembled WGS sequence"/>
</dbReference>
<protein>
    <recommendedName>
        <fullName evidence="17">DNA polymerase</fullName>
        <ecNumber evidence="17">2.7.7.7</ecNumber>
    </recommendedName>
</protein>
<sequence>MQKGCLDGARVFLCPEGVGGKRRALFAAAVARLGGRLAPHPRGATHLVLEEPPGPDGPHPDGPDTFVVSNRWLSECIKQEQKVDEREFQFASRPSKRAAPQTMPSDAAEAKVSRPDSVDEEAAQEDSAPNSVVIRELKRLATAYRNSGDQWRNFAYTKAISAIECHKKPIRSYEEALALPGLGEKMASKVWELLQTGQLKKTEELCQTEEARVLALFNKVWGVGPTTAQNWFALGFRTLQDLHNKASLSRQQSIGLRYFEEINTKIPREEVEAVTETIRVAATKLEPDVWLETCGSFRRGKQLCGDIDVVISLPIESKGFLQRLLALLKDCNFIIEDLSGSSDRSHKFLGICQPAAGIHRRLDLFVVPWKERACALVHYTGSGHFNRSLRRLAIKKNMVLSEHSLVAADGSLVPTDSENDVFNALGVQFRAPIDREHALEVVENIS</sequence>
<dbReference type="Gene3D" id="1.10.150.20">
    <property type="entry name" value="5' to 3' exonuclease, C-terminal subdomain"/>
    <property type="match status" value="1"/>
</dbReference>
<dbReference type="InterPro" id="IPR019843">
    <property type="entry name" value="DNA_pol-X_BS"/>
</dbReference>
<feature type="region of interest" description="Disordered" evidence="18">
    <location>
        <begin position="85"/>
        <end position="129"/>
    </location>
</feature>
<keyword evidence="11" id="KW-0238">DNA-binding</keyword>
<keyword evidence="12 17" id="KW-0234">DNA repair</keyword>
<dbReference type="InterPro" id="IPR029398">
    <property type="entry name" value="PolB_thumb"/>
</dbReference>
<keyword evidence="5 17" id="KW-0808">Transferase</keyword>
<dbReference type="Pfam" id="PF10391">
    <property type="entry name" value="DNA_pol_lambd_f"/>
    <property type="match status" value="1"/>
</dbReference>
<dbReference type="Pfam" id="PF14716">
    <property type="entry name" value="HHH_8"/>
    <property type="match status" value="1"/>
</dbReference>
<feature type="compositionally biased region" description="Basic and acidic residues" evidence="18">
    <location>
        <begin position="108"/>
        <end position="117"/>
    </location>
</feature>
<dbReference type="InterPro" id="IPR028207">
    <property type="entry name" value="DNA_pol_B_palm_palm"/>
</dbReference>
<dbReference type="InterPro" id="IPR010996">
    <property type="entry name" value="HHH_MUS81"/>
</dbReference>
<evidence type="ECO:0000256" key="6">
    <source>
        <dbReference type="ARBA" id="ARBA00022695"/>
    </source>
</evidence>
<dbReference type="Gene3D" id="1.10.150.110">
    <property type="entry name" value="DNA polymerase beta, N-terminal domain-like"/>
    <property type="match status" value="1"/>
</dbReference>
<accession>A0A8S1D0W2</accession>
<dbReference type="InterPro" id="IPR002054">
    <property type="entry name" value="DNA-dir_DNA_pol_X"/>
</dbReference>
<evidence type="ECO:0000313" key="21">
    <source>
        <dbReference type="Proteomes" id="UP000494165"/>
    </source>
</evidence>
<feature type="domain" description="BRCT" evidence="19">
    <location>
        <begin position="1"/>
        <end position="90"/>
    </location>
</feature>
<comment type="catalytic activity">
    <reaction evidence="15 17">
        <text>DNA(n) + a 2'-deoxyribonucleoside 5'-triphosphate = DNA(n+1) + diphosphate</text>
        <dbReference type="Rhea" id="RHEA:22508"/>
        <dbReference type="Rhea" id="RHEA-COMP:17339"/>
        <dbReference type="Rhea" id="RHEA-COMP:17340"/>
        <dbReference type="ChEBI" id="CHEBI:33019"/>
        <dbReference type="ChEBI" id="CHEBI:61560"/>
        <dbReference type="ChEBI" id="CHEBI:173112"/>
        <dbReference type="EC" id="2.7.7.7"/>
    </reaction>
</comment>
<evidence type="ECO:0000256" key="9">
    <source>
        <dbReference type="ARBA" id="ARBA00022763"/>
    </source>
</evidence>
<dbReference type="SUPFAM" id="SSF81585">
    <property type="entry name" value="PsbU/PolX domain-like"/>
    <property type="match status" value="1"/>
</dbReference>
<dbReference type="GO" id="GO:0006260">
    <property type="term" value="P:DNA replication"/>
    <property type="evidence" value="ECO:0007669"/>
    <property type="project" value="UniProtKB-KW"/>
</dbReference>
<evidence type="ECO:0000256" key="15">
    <source>
        <dbReference type="ARBA" id="ARBA00049244"/>
    </source>
</evidence>
<dbReference type="CDD" id="cd00141">
    <property type="entry name" value="NT_POLXc"/>
    <property type="match status" value="1"/>
</dbReference>
<feature type="active site" description="Nucleophile; Schiff-base intermediate with DNA; for 5'-dRP lyase activity" evidence="16">
    <location>
        <position position="189"/>
    </location>
</feature>
<dbReference type="EMBL" id="CADEPI010000060">
    <property type="protein sequence ID" value="CAB3371352.1"/>
    <property type="molecule type" value="Genomic_DNA"/>
</dbReference>
<dbReference type="GO" id="GO:0016829">
    <property type="term" value="F:lyase activity"/>
    <property type="evidence" value="ECO:0007669"/>
    <property type="project" value="UniProtKB-KW"/>
</dbReference>
<dbReference type="InterPro" id="IPR022312">
    <property type="entry name" value="DNA_pol_X"/>
</dbReference>
<dbReference type="GO" id="GO:0005634">
    <property type="term" value="C:nucleus"/>
    <property type="evidence" value="ECO:0007669"/>
    <property type="project" value="UniProtKB-SubCell"/>
</dbReference>
<evidence type="ECO:0000256" key="14">
    <source>
        <dbReference type="ARBA" id="ARBA00023242"/>
    </source>
</evidence>
<dbReference type="PROSITE" id="PS00522">
    <property type="entry name" value="DNA_POLYMERASE_X"/>
    <property type="match status" value="1"/>
</dbReference>
<dbReference type="InterPro" id="IPR002008">
    <property type="entry name" value="DNA_pol_X_beta-like"/>
</dbReference>
<dbReference type="InterPro" id="IPR018944">
    <property type="entry name" value="DNA_pol_lambd_fingers_domain"/>
</dbReference>
<comment type="subcellular location">
    <subcellularLocation>
        <location evidence="2 17">Nucleus</location>
    </subcellularLocation>
</comment>
<dbReference type="PANTHER" id="PTHR11276">
    <property type="entry name" value="DNA POLYMERASE TYPE-X FAMILY MEMBER"/>
    <property type="match status" value="1"/>
</dbReference>
<keyword evidence="13" id="KW-0456">Lyase</keyword>
<comment type="cofactor">
    <cofactor evidence="1">
        <name>Mn(2+)</name>
        <dbReference type="ChEBI" id="CHEBI:29035"/>
    </cofactor>
</comment>
<dbReference type="GO" id="GO:0046872">
    <property type="term" value="F:metal ion binding"/>
    <property type="evidence" value="ECO:0007669"/>
    <property type="project" value="UniProtKB-UniRule"/>
</dbReference>
<evidence type="ECO:0000256" key="8">
    <source>
        <dbReference type="ARBA" id="ARBA00022723"/>
    </source>
</evidence>
<organism evidence="20 21">
    <name type="scientific">Cloeon dipterum</name>
    <dbReference type="NCBI Taxonomy" id="197152"/>
    <lineage>
        <taxon>Eukaryota</taxon>
        <taxon>Metazoa</taxon>
        <taxon>Ecdysozoa</taxon>
        <taxon>Arthropoda</taxon>
        <taxon>Hexapoda</taxon>
        <taxon>Insecta</taxon>
        <taxon>Pterygota</taxon>
        <taxon>Palaeoptera</taxon>
        <taxon>Ephemeroptera</taxon>
        <taxon>Pisciforma</taxon>
        <taxon>Baetidae</taxon>
        <taxon>Cloeon</taxon>
    </lineage>
</organism>
<keyword evidence="9 17" id="KW-0227">DNA damage</keyword>